<dbReference type="InterPro" id="IPR055270">
    <property type="entry name" value="Glyco_tran_10_C"/>
</dbReference>
<evidence type="ECO:0000256" key="4">
    <source>
        <dbReference type="ARBA" id="ARBA00022679"/>
    </source>
</evidence>
<keyword evidence="9" id="KW-0325">Glycoprotein</keyword>
<keyword evidence="7 11" id="KW-1133">Transmembrane helix</keyword>
<dbReference type="FunCoup" id="K1RV33">
    <property type="interactions" value="443"/>
</dbReference>
<keyword evidence="3 11" id="KW-0328">Glycosyltransferase</keyword>
<name>K1RV33_MAGGI</name>
<organism evidence="14">
    <name type="scientific">Magallana gigas</name>
    <name type="common">Pacific oyster</name>
    <name type="synonym">Crassostrea gigas</name>
    <dbReference type="NCBI Taxonomy" id="29159"/>
    <lineage>
        <taxon>Eukaryota</taxon>
        <taxon>Metazoa</taxon>
        <taxon>Spiralia</taxon>
        <taxon>Lophotrochozoa</taxon>
        <taxon>Mollusca</taxon>
        <taxon>Bivalvia</taxon>
        <taxon>Autobranchia</taxon>
        <taxon>Pteriomorphia</taxon>
        <taxon>Ostreida</taxon>
        <taxon>Ostreoidea</taxon>
        <taxon>Ostreidae</taxon>
        <taxon>Magallana</taxon>
    </lineage>
</organism>
<proteinExistence type="inferred from homology"/>
<evidence type="ECO:0000256" key="9">
    <source>
        <dbReference type="ARBA" id="ARBA00023180"/>
    </source>
</evidence>
<dbReference type="Pfam" id="PF00852">
    <property type="entry name" value="Glyco_transf_10"/>
    <property type="match status" value="1"/>
</dbReference>
<comment type="similarity">
    <text evidence="2 11">Belongs to the glycosyltransferase 10 family.</text>
</comment>
<keyword evidence="11" id="KW-0333">Golgi apparatus</keyword>
<accession>K1RV33</accession>
<dbReference type="InterPro" id="IPR031481">
    <property type="entry name" value="Glyco_tran_10_N"/>
</dbReference>
<dbReference type="UniPathway" id="UPA00378"/>
<evidence type="ECO:0000256" key="10">
    <source>
        <dbReference type="ARBA" id="ARBA00060399"/>
    </source>
</evidence>
<feature type="domain" description="Fucosyltransferase C-terminal" evidence="12">
    <location>
        <begin position="181"/>
        <end position="330"/>
    </location>
</feature>
<dbReference type="AlphaFoldDB" id="K1RV33"/>
<evidence type="ECO:0000256" key="8">
    <source>
        <dbReference type="ARBA" id="ARBA00023136"/>
    </source>
</evidence>
<gene>
    <name evidence="14" type="ORF">CGI_10025923</name>
</gene>
<evidence type="ECO:0000259" key="13">
    <source>
        <dbReference type="Pfam" id="PF17039"/>
    </source>
</evidence>
<evidence type="ECO:0000313" key="14">
    <source>
        <dbReference type="EMBL" id="EKC38571.1"/>
    </source>
</evidence>
<sequence>MNFISAKGSVDDVSILHVFNLLGYIVVLFHLIFTDPSTYDFPVILWWWKNVCPHDDTPTLHYINCGGGSMCLASSERYHLDDPRTKAIIFYGSSVYPDDLPLPRKVDHLWNLIHEESPMNNYMLSHAAFVELFNFTATFRRESDYPLTSQNIYSLNYLTDRKPVSTEDKNRKIREQGYAPVLYIQSHSNVASDRDTYVQQLMKYVAVDSYGKCLHNKDLPESMRTAEDSFEAEEFLDFIAHYKFHIAFENAICRDYMTEKLMRALHVGSIPIYLGSPVVQDWMPNNNSVIVAQDFESPEDLVNYIHFLNENDKKYEEFLKHKLSEGITNSFLVNHLRERKWQSHPSGSPESGDVNMFLGFECYVCKQIHVISRDRLLNSSFSRTANISHTGCQEPKKSIKSASKTKGDFYWTKVYRQQEDKAWSARRMVDSGESNSSQFYRYYRYHQTRNAEMTCMVE</sequence>
<evidence type="ECO:0000256" key="7">
    <source>
        <dbReference type="ARBA" id="ARBA00022989"/>
    </source>
</evidence>
<evidence type="ECO:0000256" key="6">
    <source>
        <dbReference type="ARBA" id="ARBA00022968"/>
    </source>
</evidence>
<comment type="pathway">
    <text evidence="1">Protein modification; protein glycosylation.</text>
</comment>
<keyword evidence="5 11" id="KW-0812">Transmembrane</keyword>
<dbReference type="EMBL" id="JH817665">
    <property type="protein sequence ID" value="EKC38571.1"/>
    <property type="molecule type" value="Genomic_DNA"/>
</dbReference>
<protein>
    <recommendedName>
        <fullName evidence="11">Fucosyltransferase</fullName>
        <ecNumber evidence="11">2.4.1.-</ecNumber>
    </recommendedName>
</protein>
<evidence type="ECO:0000256" key="1">
    <source>
        <dbReference type="ARBA" id="ARBA00004922"/>
    </source>
</evidence>
<dbReference type="FunFam" id="3.40.50.11660:FF:000002">
    <property type="entry name" value="Alpha-(1,3)-fucosyltransferase"/>
    <property type="match status" value="1"/>
</dbReference>
<evidence type="ECO:0000256" key="3">
    <source>
        <dbReference type="ARBA" id="ARBA00022676"/>
    </source>
</evidence>
<reference evidence="14" key="1">
    <citation type="journal article" date="2012" name="Nature">
        <title>The oyster genome reveals stress adaptation and complexity of shell formation.</title>
        <authorList>
            <person name="Zhang G."/>
            <person name="Fang X."/>
            <person name="Guo X."/>
            <person name="Li L."/>
            <person name="Luo R."/>
            <person name="Xu F."/>
            <person name="Yang P."/>
            <person name="Zhang L."/>
            <person name="Wang X."/>
            <person name="Qi H."/>
            <person name="Xiong Z."/>
            <person name="Que H."/>
            <person name="Xie Y."/>
            <person name="Holland P.W."/>
            <person name="Paps J."/>
            <person name="Zhu Y."/>
            <person name="Wu F."/>
            <person name="Chen Y."/>
            <person name="Wang J."/>
            <person name="Peng C."/>
            <person name="Meng J."/>
            <person name="Yang L."/>
            <person name="Liu J."/>
            <person name="Wen B."/>
            <person name="Zhang N."/>
            <person name="Huang Z."/>
            <person name="Zhu Q."/>
            <person name="Feng Y."/>
            <person name="Mount A."/>
            <person name="Hedgecock D."/>
            <person name="Xu Z."/>
            <person name="Liu Y."/>
            <person name="Domazet-Loso T."/>
            <person name="Du Y."/>
            <person name="Sun X."/>
            <person name="Zhang S."/>
            <person name="Liu B."/>
            <person name="Cheng P."/>
            <person name="Jiang X."/>
            <person name="Li J."/>
            <person name="Fan D."/>
            <person name="Wang W."/>
            <person name="Fu W."/>
            <person name="Wang T."/>
            <person name="Wang B."/>
            <person name="Zhang J."/>
            <person name="Peng Z."/>
            <person name="Li Y."/>
            <person name="Li N."/>
            <person name="Wang J."/>
            <person name="Chen M."/>
            <person name="He Y."/>
            <person name="Tan F."/>
            <person name="Song X."/>
            <person name="Zheng Q."/>
            <person name="Huang R."/>
            <person name="Yang H."/>
            <person name="Du X."/>
            <person name="Chen L."/>
            <person name="Yang M."/>
            <person name="Gaffney P.M."/>
            <person name="Wang S."/>
            <person name="Luo L."/>
            <person name="She Z."/>
            <person name="Ming Y."/>
            <person name="Huang W."/>
            <person name="Zhang S."/>
            <person name="Huang B."/>
            <person name="Zhang Y."/>
            <person name="Qu T."/>
            <person name="Ni P."/>
            <person name="Miao G."/>
            <person name="Wang J."/>
            <person name="Wang Q."/>
            <person name="Steinberg C.E."/>
            <person name="Wang H."/>
            <person name="Li N."/>
            <person name="Qian L."/>
            <person name="Zhang G."/>
            <person name="Li Y."/>
            <person name="Yang H."/>
            <person name="Liu X."/>
            <person name="Wang J."/>
            <person name="Yin Y."/>
            <person name="Wang J."/>
        </authorList>
    </citation>
    <scope>NUCLEOTIDE SEQUENCE [LARGE SCALE GENOMIC DNA]</scope>
    <source>
        <strain evidence="14">05x7-T-G4-1.051#20</strain>
    </source>
</reference>
<feature type="transmembrane region" description="Helical" evidence="11">
    <location>
        <begin position="12"/>
        <end position="33"/>
    </location>
</feature>
<evidence type="ECO:0000256" key="11">
    <source>
        <dbReference type="RuleBase" id="RU003832"/>
    </source>
</evidence>
<feature type="domain" description="Fucosyltransferase N-terminal" evidence="13">
    <location>
        <begin position="42"/>
        <end position="145"/>
    </location>
</feature>
<dbReference type="GO" id="GO:0032580">
    <property type="term" value="C:Golgi cisterna membrane"/>
    <property type="evidence" value="ECO:0007669"/>
    <property type="project" value="UniProtKB-SubCell"/>
</dbReference>
<dbReference type="Gene3D" id="3.40.50.11660">
    <property type="entry name" value="Glycosyl transferase family 10, C-terminal domain"/>
    <property type="match status" value="1"/>
</dbReference>
<dbReference type="PANTHER" id="PTHR11929:SF198">
    <property type="entry name" value="ALPHA-(1,3)-FUCOSYLTRANSFERASE 11"/>
    <property type="match status" value="1"/>
</dbReference>
<keyword evidence="6" id="KW-0735">Signal-anchor</keyword>
<comment type="subcellular location">
    <subcellularLocation>
        <location evidence="10">Endomembrane system</location>
        <topology evidence="10">Single-pass type II membrane protein</topology>
    </subcellularLocation>
    <subcellularLocation>
        <location evidence="11">Golgi apparatus</location>
        <location evidence="11">Golgi stack membrane</location>
        <topology evidence="11">Single-pass type II membrane protein</topology>
    </subcellularLocation>
</comment>
<dbReference type="InterPro" id="IPR038577">
    <property type="entry name" value="GT10-like_C_sf"/>
</dbReference>
<evidence type="ECO:0000256" key="5">
    <source>
        <dbReference type="ARBA" id="ARBA00022692"/>
    </source>
</evidence>
<evidence type="ECO:0000256" key="2">
    <source>
        <dbReference type="ARBA" id="ARBA00008919"/>
    </source>
</evidence>
<keyword evidence="8 11" id="KW-0472">Membrane</keyword>
<dbReference type="HOGENOM" id="CLU_032075_0_2_1"/>
<dbReference type="EC" id="2.4.1.-" evidence="11"/>
<dbReference type="SUPFAM" id="SSF53756">
    <property type="entry name" value="UDP-Glycosyltransferase/glycogen phosphorylase"/>
    <property type="match status" value="1"/>
</dbReference>
<dbReference type="InParanoid" id="K1RV33"/>
<dbReference type="GO" id="GO:0046920">
    <property type="term" value="F:alpha-(1-&gt;3)-fucosyltransferase activity"/>
    <property type="evidence" value="ECO:0007669"/>
    <property type="project" value="TreeGrafter"/>
</dbReference>
<keyword evidence="4 11" id="KW-0808">Transferase</keyword>
<dbReference type="InterPro" id="IPR001503">
    <property type="entry name" value="Glyco_trans_10"/>
</dbReference>
<evidence type="ECO:0000259" key="12">
    <source>
        <dbReference type="Pfam" id="PF00852"/>
    </source>
</evidence>
<dbReference type="Pfam" id="PF17039">
    <property type="entry name" value="Glyco_tran_10_N"/>
    <property type="match status" value="1"/>
</dbReference>
<dbReference type="PANTHER" id="PTHR11929">
    <property type="entry name" value="ALPHA- 1,3 -FUCOSYLTRANSFERASE"/>
    <property type="match status" value="1"/>
</dbReference>